<dbReference type="Gene3D" id="1.20.1250.20">
    <property type="entry name" value="MFS general substrate transporter like domains"/>
    <property type="match status" value="1"/>
</dbReference>
<evidence type="ECO:0000256" key="3">
    <source>
        <dbReference type="ARBA" id="ARBA00023136"/>
    </source>
</evidence>
<keyword evidence="3 4" id="KW-0472">Membrane</keyword>
<evidence type="ECO:0000313" key="6">
    <source>
        <dbReference type="EMBL" id="MBP5855792.1"/>
    </source>
</evidence>
<feature type="transmembrane region" description="Helical" evidence="4">
    <location>
        <begin position="69"/>
        <end position="92"/>
    </location>
</feature>
<protein>
    <submittedName>
        <fullName evidence="6">MFS transporter</fullName>
    </submittedName>
</protein>
<gene>
    <name evidence="6" type="ORF">KAJ83_02145</name>
</gene>
<accession>A0A8J7V1G2</accession>
<keyword evidence="1 4" id="KW-0812">Transmembrane</keyword>
<dbReference type="PANTHER" id="PTHR23534">
    <property type="entry name" value="MFS PERMEASE"/>
    <property type="match status" value="1"/>
</dbReference>
<dbReference type="SUPFAM" id="SSF103473">
    <property type="entry name" value="MFS general substrate transporter"/>
    <property type="match status" value="1"/>
</dbReference>
<sequence>MSEEARNGTGPAGRDPTKRNVAVLCVALGLSNTGASLVMTVTALTGMLLADPDAIYHLPLVGALPETAFATLALGVQFIGTMAATVPASLLMGRIGRRAGFTIGQMIGLAGAAIAVLAIMGGDFWLFVYAGFMMGIHNAFWQYYRFAAADTASEAFKPKAISYVMIGPIIAGVFGPEIAKHSRDLIAGAPFAGAYAAICVLSIVTTGLLQFLDIPKPSRAERENSGRPLGEIVANPTLPVAVFAAMIGYASMSFLMTATPLAMTSYNHAFNDAAFVIQWHVLGMFVPSFFTGALIKRFGTATIILTGTVLYLTAIAINFSGVEFLQFLSALILVGIGWNFMFVGGTTLLTETYRPEEKSKVQALNDFCVFSTVAVASLLSGVLQSIHGWQTVNLVVGIAMLVAFCLVGWFKLVVRRRQRMA</sequence>
<dbReference type="Pfam" id="PF07690">
    <property type="entry name" value="MFS_1"/>
    <property type="match status" value="1"/>
</dbReference>
<evidence type="ECO:0000256" key="2">
    <source>
        <dbReference type="ARBA" id="ARBA00022989"/>
    </source>
</evidence>
<evidence type="ECO:0000256" key="1">
    <source>
        <dbReference type="ARBA" id="ARBA00022692"/>
    </source>
</evidence>
<keyword evidence="2 4" id="KW-1133">Transmembrane helix</keyword>
<dbReference type="RefSeq" id="WP_210680365.1">
    <property type="nucleotide sequence ID" value="NZ_JAGMWN010000001.1"/>
</dbReference>
<comment type="caution">
    <text evidence="6">The sequence shown here is derived from an EMBL/GenBank/DDBJ whole genome shotgun (WGS) entry which is preliminary data.</text>
</comment>
<organism evidence="6 7">
    <name type="scientific">Marivibrio halodurans</name>
    <dbReference type="NCBI Taxonomy" id="2039722"/>
    <lineage>
        <taxon>Bacteria</taxon>
        <taxon>Pseudomonadati</taxon>
        <taxon>Pseudomonadota</taxon>
        <taxon>Alphaproteobacteria</taxon>
        <taxon>Rhodospirillales</taxon>
        <taxon>Rhodospirillaceae</taxon>
        <taxon>Marivibrio</taxon>
    </lineage>
</organism>
<dbReference type="Proteomes" id="UP000672602">
    <property type="component" value="Unassembled WGS sequence"/>
</dbReference>
<dbReference type="InterPro" id="IPR020846">
    <property type="entry name" value="MFS_dom"/>
</dbReference>
<feature type="transmembrane region" description="Helical" evidence="4">
    <location>
        <begin position="160"/>
        <end position="179"/>
    </location>
</feature>
<evidence type="ECO:0000256" key="4">
    <source>
        <dbReference type="SAM" id="Phobius"/>
    </source>
</evidence>
<dbReference type="AlphaFoldDB" id="A0A8J7V1G2"/>
<evidence type="ECO:0000313" key="7">
    <source>
        <dbReference type="Proteomes" id="UP000672602"/>
    </source>
</evidence>
<feature type="transmembrane region" description="Helical" evidence="4">
    <location>
        <begin position="126"/>
        <end position="148"/>
    </location>
</feature>
<feature type="transmembrane region" description="Helical" evidence="4">
    <location>
        <begin position="191"/>
        <end position="212"/>
    </location>
</feature>
<evidence type="ECO:0000259" key="5">
    <source>
        <dbReference type="PROSITE" id="PS50850"/>
    </source>
</evidence>
<name>A0A8J7V1G2_9PROT</name>
<feature type="domain" description="Major facilitator superfamily (MFS) profile" evidence="5">
    <location>
        <begin position="237"/>
        <end position="421"/>
    </location>
</feature>
<feature type="transmembrane region" description="Helical" evidence="4">
    <location>
        <begin position="276"/>
        <end position="295"/>
    </location>
</feature>
<feature type="transmembrane region" description="Helical" evidence="4">
    <location>
        <begin position="99"/>
        <end position="120"/>
    </location>
</feature>
<dbReference type="PANTHER" id="PTHR23534:SF1">
    <property type="entry name" value="MAJOR FACILITATOR SUPERFAMILY PROTEIN"/>
    <property type="match status" value="1"/>
</dbReference>
<feature type="transmembrane region" description="Helical" evidence="4">
    <location>
        <begin position="21"/>
        <end position="49"/>
    </location>
</feature>
<dbReference type="InterPro" id="IPR036259">
    <property type="entry name" value="MFS_trans_sf"/>
</dbReference>
<dbReference type="GO" id="GO:0022857">
    <property type="term" value="F:transmembrane transporter activity"/>
    <property type="evidence" value="ECO:0007669"/>
    <property type="project" value="InterPro"/>
</dbReference>
<dbReference type="PROSITE" id="PS50850">
    <property type="entry name" value="MFS"/>
    <property type="match status" value="1"/>
</dbReference>
<keyword evidence="7" id="KW-1185">Reference proteome</keyword>
<feature type="transmembrane region" description="Helical" evidence="4">
    <location>
        <begin position="363"/>
        <end position="386"/>
    </location>
</feature>
<feature type="transmembrane region" description="Helical" evidence="4">
    <location>
        <begin position="233"/>
        <end position="256"/>
    </location>
</feature>
<feature type="transmembrane region" description="Helical" evidence="4">
    <location>
        <begin position="392"/>
        <end position="414"/>
    </location>
</feature>
<feature type="transmembrane region" description="Helical" evidence="4">
    <location>
        <begin position="302"/>
        <end position="321"/>
    </location>
</feature>
<dbReference type="EMBL" id="JAGMWN010000001">
    <property type="protein sequence ID" value="MBP5855792.1"/>
    <property type="molecule type" value="Genomic_DNA"/>
</dbReference>
<proteinExistence type="predicted"/>
<reference evidence="6" key="1">
    <citation type="submission" date="2021-04" db="EMBL/GenBank/DDBJ databases">
        <authorList>
            <person name="Zhang D.-C."/>
        </authorList>
    </citation>
    <scope>NUCLEOTIDE SEQUENCE</scope>
    <source>
        <strain evidence="6">CGMCC 1.15697</strain>
    </source>
</reference>
<dbReference type="InterPro" id="IPR011701">
    <property type="entry name" value="MFS"/>
</dbReference>
<feature type="transmembrane region" description="Helical" evidence="4">
    <location>
        <begin position="327"/>
        <end position="351"/>
    </location>
</feature>